<dbReference type="PANTHER" id="PTHR42850:SF2">
    <property type="entry name" value="BLL5683 PROTEIN"/>
    <property type="match status" value="1"/>
</dbReference>
<dbReference type="InterPro" id="IPR050126">
    <property type="entry name" value="Ap4A_hydrolase"/>
</dbReference>
<evidence type="ECO:0000313" key="3">
    <source>
        <dbReference type="EMBL" id="BDG60055.1"/>
    </source>
</evidence>
<dbReference type="GO" id="GO:0005737">
    <property type="term" value="C:cytoplasm"/>
    <property type="evidence" value="ECO:0007669"/>
    <property type="project" value="TreeGrafter"/>
</dbReference>
<evidence type="ECO:0000256" key="1">
    <source>
        <dbReference type="ARBA" id="ARBA00008950"/>
    </source>
</evidence>
<dbReference type="AlphaFoldDB" id="A0AA35CMK0"/>
<sequence>MKLAVFSDIHGNVHGLEAVLKDIEARGADVVWCGGDLVGYGANPGEVVEAIRRRGIPTVMGNYDDGVGYFRVACGCDYPDEAAMERGLRSMAWTKAHTTDDHKAFLRNLPYRLEREFDGHRVVLVHASPARLNEYLYEDVPDEVFRAHLAATGADVLVFGHTHVPFHKVLGGRHLVNCGSAGKPKHGNPNATYALLTLTPGHVAVDIIEVPYDFEAAARAIEATDLPPEFARMLREGRG</sequence>
<accession>A0AA35CMK0</accession>
<dbReference type="InterPro" id="IPR011152">
    <property type="entry name" value="Pesterase_MJ0912"/>
</dbReference>
<feature type="domain" description="Calcineurin-like phosphoesterase" evidence="2">
    <location>
        <begin position="1"/>
        <end position="198"/>
    </location>
</feature>
<evidence type="ECO:0000259" key="2">
    <source>
        <dbReference type="Pfam" id="PF12850"/>
    </source>
</evidence>
<dbReference type="SUPFAM" id="SSF56300">
    <property type="entry name" value="Metallo-dependent phosphatases"/>
    <property type="match status" value="1"/>
</dbReference>
<comment type="similarity">
    <text evidence="1">Belongs to the metallophosphoesterase superfamily. YfcE family.</text>
</comment>
<keyword evidence="4" id="KW-1185">Reference proteome</keyword>
<dbReference type="InterPro" id="IPR029052">
    <property type="entry name" value="Metallo-depent_PP-like"/>
</dbReference>
<dbReference type="InterPro" id="IPR024654">
    <property type="entry name" value="Calcineurin-like_PHP_lpxH"/>
</dbReference>
<dbReference type="Gene3D" id="3.60.21.10">
    <property type="match status" value="1"/>
</dbReference>
<reference evidence="3" key="1">
    <citation type="submission" date="2022-03" db="EMBL/GenBank/DDBJ databases">
        <title>Complete genome sequence of Caldinitratiruptor microaerophilus.</title>
        <authorList>
            <person name="Mukaiyama R."/>
            <person name="Nishiyama T."/>
            <person name="Ueda K."/>
        </authorList>
    </citation>
    <scope>NUCLEOTIDE SEQUENCE</scope>
    <source>
        <strain evidence="3">JCM 16183</strain>
    </source>
</reference>
<protein>
    <submittedName>
        <fullName evidence="3">Phosphoesterase</fullName>
    </submittedName>
</protein>
<dbReference type="EMBL" id="AP025628">
    <property type="protein sequence ID" value="BDG60055.1"/>
    <property type="molecule type" value="Genomic_DNA"/>
</dbReference>
<evidence type="ECO:0000313" key="4">
    <source>
        <dbReference type="Proteomes" id="UP001163687"/>
    </source>
</evidence>
<organism evidence="3 4">
    <name type="scientific">Caldinitratiruptor microaerophilus</name>
    <dbReference type="NCBI Taxonomy" id="671077"/>
    <lineage>
        <taxon>Bacteria</taxon>
        <taxon>Bacillati</taxon>
        <taxon>Bacillota</taxon>
        <taxon>Clostridia</taxon>
        <taxon>Eubacteriales</taxon>
        <taxon>Symbiobacteriaceae</taxon>
        <taxon>Caldinitratiruptor</taxon>
    </lineage>
</organism>
<dbReference type="PANTHER" id="PTHR42850">
    <property type="entry name" value="METALLOPHOSPHOESTERASE"/>
    <property type="match status" value="1"/>
</dbReference>
<dbReference type="RefSeq" id="WP_264844123.1">
    <property type="nucleotide sequence ID" value="NZ_AP025628.1"/>
</dbReference>
<dbReference type="Pfam" id="PF12850">
    <property type="entry name" value="Metallophos_2"/>
    <property type="match status" value="1"/>
</dbReference>
<dbReference type="GO" id="GO:0016791">
    <property type="term" value="F:phosphatase activity"/>
    <property type="evidence" value="ECO:0007669"/>
    <property type="project" value="TreeGrafter"/>
</dbReference>
<dbReference type="KEGG" id="cmic:caldi_11450"/>
<name>A0AA35CMK0_9FIRM</name>
<dbReference type="Proteomes" id="UP001163687">
    <property type="component" value="Chromosome"/>
</dbReference>
<gene>
    <name evidence="3" type="ORF">caldi_11450</name>
</gene>
<dbReference type="PIRSF" id="PIRSF000883">
    <property type="entry name" value="Pesterase_MJ0912"/>
    <property type="match status" value="1"/>
</dbReference>
<proteinExistence type="inferred from homology"/>